<dbReference type="OrthoDB" id="622550at2"/>
<evidence type="ECO:0000259" key="1">
    <source>
        <dbReference type="Pfam" id="PF04734"/>
    </source>
</evidence>
<organism evidence="2 3">
    <name type="scientific">Cytobacillus oceanisediminis</name>
    <dbReference type="NCBI Taxonomy" id="665099"/>
    <lineage>
        <taxon>Bacteria</taxon>
        <taxon>Bacillati</taxon>
        <taxon>Bacillota</taxon>
        <taxon>Bacilli</taxon>
        <taxon>Bacillales</taxon>
        <taxon>Bacillaceae</taxon>
        <taxon>Cytobacillus</taxon>
    </lineage>
</organism>
<feature type="domain" description="Neutral/alkaline non-lysosomal ceramidase N-terminal" evidence="1">
    <location>
        <begin position="5"/>
        <end position="245"/>
    </location>
</feature>
<comment type="caution">
    <text evidence="2">The sequence shown here is derived from an EMBL/GenBank/DDBJ whole genome shotgun (WGS) entry which is preliminary data.</text>
</comment>
<dbReference type="Proteomes" id="UP000247150">
    <property type="component" value="Unassembled WGS sequence"/>
</dbReference>
<sequence>MNVELGTAKVNITPKVPVQLAGFAHRYGSFESVKKELFLRAFYFLSKSDNSENQAAVIITADLIWWGTDRIAEMENKLQERLGIPAGSTIFHATHNHSGPQTCKEFSTFLGICEDEYLAVLEDRLVEAVQLAKDNTERIQAERISTTCGIGINRRKAENGQIVMAPNPEGIVDPELIVIKFVNESHRLKAVLFHYACHPTTTGDNFVSSEFPGAASDKIEQTFHDNVVAGYLQGCCGDVRPNMMTESKFYRGDQGDVDRLGNLLAKHVMDCIGKNTWTKVSLSNLGITKSTLLLDFENLQTVEQLTWNSNIEKLKMKEWRRRVQTNLPRFAAGLPLEFRLLSLGGNLSFLAMNAEMVVEYGIYIKQAFNGRVIPLPYSNGMIGYVPTEKQLMEGGYESKEFIYYFALPAPFDRSIEKRIKEKMRRLIGKEITPLDR</sequence>
<evidence type="ECO:0000313" key="2">
    <source>
        <dbReference type="EMBL" id="PWW28254.1"/>
    </source>
</evidence>
<dbReference type="EMBL" id="QGTW01000006">
    <property type="protein sequence ID" value="PWW28254.1"/>
    <property type="molecule type" value="Genomic_DNA"/>
</dbReference>
<protein>
    <submittedName>
        <fullName evidence="2">Neutral/alkaline ceramidase-like enzyme</fullName>
    </submittedName>
</protein>
<dbReference type="InterPro" id="IPR031329">
    <property type="entry name" value="NEUT/ALK_ceramidase_N"/>
</dbReference>
<name>A0A2V3A3Z1_9BACI</name>
<dbReference type="RefSeq" id="WP_110065122.1">
    <property type="nucleotide sequence ID" value="NZ_QGTW01000006.1"/>
</dbReference>
<proteinExistence type="predicted"/>
<evidence type="ECO:0000313" key="3">
    <source>
        <dbReference type="Proteomes" id="UP000247150"/>
    </source>
</evidence>
<gene>
    <name evidence="2" type="ORF">DFO73_10669</name>
</gene>
<accession>A0A2V3A3Z1</accession>
<reference evidence="2 3" key="1">
    <citation type="submission" date="2018-05" db="EMBL/GenBank/DDBJ databases">
        <title>Freshwater and sediment microbial communities from various areas in North America, analyzing microbe dynamics in response to fracking.</title>
        <authorList>
            <person name="Lamendella R."/>
        </authorList>
    </citation>
    <scope>NUCLEOTIDE SEQUENCE [LARGE SCALE GENOMIC DNA]</scope>
    <source>
        <strain evidence="2 3">15_TX</strain>
    </source>
</reference>
<dbReference type="Pfam" id="PF04734">
    <property type="entry name" value="Ceramidase_alk"/>
    <property type="match status" value="1"/>
</dbReference>
<dbReference type="AlphaFoldDB" id="A0A2V3A3Z1"/>